<reference evidence="3 4" key="1">
    <citation type="submission" date="2020-08" db="EMBL/GenBank/DDBJ databases">
        <title>Sequencing the genomes of 1000 actinobacteria strains.</title>
        <authorList>
            <person name="Klenk H.-P."/>
        </authorList>
    </citation>
    <scope>NUCLEOTIDE SEQUENCE [LARGE SCALE GENOMIC DNA]</scope>
    <source>
        <strain evidence="3 4">DSM 45886</strain>
    </source>
</reference>
<accession>A0A7W7WN80</accession>
<dbReference type="SUPFAM" id="SSF159941">
    <property type="entry name" value="MM3350-like"/>
    <property type="match status" value="1"/>
</dbReference>
<dbReference type="PANTHER" id="PTHR41878:SF1">
    <property type="entry name" value="TNPR PROTEIN"/>
    <property type="match status" value="1"/>
</dbReference>
<dbReference type="Gene3D" id="3.10.290.30">
    <property type="entry name" value="MM3350-like"/>
    <property type="match status" value="1"/>
</dbReference>
<dbReference type="RefSeq" id="WP_184534089.1">
    <property type="nucleotide sequence ID" value="NZ_JACHJW010000001.1"/>
</dbReference>
<dbReference type="Proteomes" id="UP000578819">
    <property type="component" value="Unassembled WGS sequence"/>
</dbReference>
<organism evidence="3 4">
    <name type="scientific">Micromonospora polyrhachis</name>
    <dbReference type="NCBI Taxonomy" id="1282883"/>
    <lineage>
        <taxon>Bacteria</taxon>
        <taxon>Bacillati</taxon>
        <taxon>Actinomycetota</taxon>
        <taxon>Actinomycetes</taxon>
        <taxon>Micromonosporales</taxon>
        <taxon>Micromonosporaceae</taxon>
        <taxon>Micromonospora</taxon>
    </lineage>
</organism>
<name>A0A7W7WN80_9ACTN</name>
<feature type="domain" description="Plasmid pRiA4b Orf3-like" evidence="2">
    <location>
        <begin position="342"/>
        <end position="511"/>
    </location>
</feature>
<proteinExistence type="predicted"/>
<dbReference type="EMBL" id="JACHJW010000001">
    <property type="protein sequence ID" value="MBB4957916.1"/>
    <property type="molecule type" value="Genomic_DNA"/>
</dbReference>
<protein>
    <recommendedName>
        <fullName evidence="2">Plasmid pRiA4b Orf3-like domain-containing protein</fullName>
    </recommendedName>
</protein>
<evidence type="ECO:0000313" key="4">
    <source>
        <dbReference type="Proteomes" id="UP000578819"/>
    </source>
</evidence>
<feature type="region of interest" description="Disordered" evidence="1">
    <location>
        <begin position="316"/>
        <end position="337"/>
    </location>
</feature>
<evidence type="ECO:0000256" key="1">
    <source>
        <dbReference type="SAM" id="MobiDB-lite"/>
    </source>
</evidence>
<evidence type="ECO:0000313" key="3">
    <source>
        <dbReference type="EMBL" id="MBB4957916.1"/>
    </source>
</evidence>
<dbReference type="InterPro" id="IPR012912">
    <property type="entry name" value="Plasmid_pRiA4b_Orf3-like"/>
</dbReference>
<comment type="caution">
    <text evidence="3">The sequence shown here is derived from an EMBL/GenBank/DDBJ whole genome shotgun (WGS) entry which is preliminary data.</text>
</comment>
<evidence type="ECO:0000259" key="2">
    <source>
        <dbReference type="Pfam" id="PF07929"/>
    </source>
</evidence>
<dbReference type="InterPro" id="IPR024047">
    <property type="entry name" value="MM3350-like_sf"/>
</dbReference>
<sequence length="521" mass="56502">MSPVSRGRKGQSKKRAQRRSVPLVVVGDPDPCDCPGCSGEEVDREQLLDGLLAGGVELLDTDDPLDAEMVGASFLATVMAAEPDFEEPLVDGLIPSFEARATPEALAMLLAIGSVARDGRVGKAASAAADRLAEAGTPRPAWVAELNEPVMVTDCRRLSDRQGAGAMFSGVFHRADRSLALLMSVDTPDCGAASQILLIGTDDLPEATRMMRDSLERGGLAFEDAELDPAEFRWQVENALVVRAAHDRELGPLNGVDFADDEEVLDYAVLSVLVGARLAQLPASSKPVLPHEECEHDDDAQLAMLRGLVGQAGRLLARGGPRGRRTPALPPKRKKADGPAPIFQIKVGLRDAKPPIWRRLEVPANVTLAKLHDILQIAFAWEHSHMHVFETPYGEFGVPDPDLGHRSAASVKLEQVAPGEKSKISYTYDFGDSWEHEIVVEKVLDRDKATTYPRCTGGRRAAPPEDCGGIWRYNGLEEILADPEHPEHADMVEWLGLDDPADFDPARFSAEQVNEALAVLR</sequence>
<feature type="compositionally biased region" description="Basic residues" evidence="1">
    <location>
        <begin position="1"/>
        <end position="18"/>
    </location>
</feature>
<dbReference type="Pfam" id="PF07929">
    <property type="entry name" value="PRiA4_ORF3"/>
    <property type="match status" value="1"/>
</dbReference>
<dbReference type="AlphaFoldDB" id="A0A7W7WN80"/>
<dbReference type="PANTHER" id="PTHR41878">
    <property type="entry name" value="LEXA REPRESSOR-RELATED"/>
    <property type="match status" value="1"/>
</dbReference>
<gene>
    <name evidence="3" type="ORF">FHR38_001649</name>
</gene>
<feature type="compositionally biased region" description="Basic residues" evidence="1">
    <location>
        <begin position="321"/>
        <end position="335"/>
    </location>
</feature>
<feature type="region of interest" description="Disordered" evidence="1">
    <location>
        <begin position="1"/>
        <end position="21"/>
    </location>
</feature>
<keyword evidence="4" id="KW-1185">Reference proteome</keyword>